<evidence type="ECO:0000259" key="10">
    <source>
        <dbReference type="PROSITE" id="PS50878"/>
    </source>
</evidence>
<dbReference type="InterPro" id="IPR000477">
    <property type="entry name" value="RT_dom"/>
</dbReference>
<dbReference type="PRINTS" id="PR00866">
    <property type="entry name" value="RNADNAPOLMS"/>
</dbReference>
<dbReference type="AlphaFoldDB" id="A0A923MN07"/>
<reference evidence="11" key="1">
    <citation type="submission" date="2020-08" db="EMBL/GenBank/DDBJ databases">
        <title>Ramlibacter sp. USB13 16S ribosomal RNA gene genome sequencing and assembly.</title>
        <authorList>
            <person name="Kang M."/>
        </authorList>
    </citation>
    <scope>NUCLEOTIDE SEQUENCE</scope>
    <source>
        <strain evidence="11">USB13</strain>
    </source>
</reference>
<organism evidence="11 12">
    <name type="scientific">Ramlibacter cellulosilyticus</name>
    <dbReference type="NCBI Taxonomy" id="2764187"/>
    <lineage>
        <taxon>Bacteria</taxon>
        <taxon>Pseudomonadati</taxon>
        <taxon>Pseudomonadota</taxon>
        <taxon>Betaproteobacteria</taxon>
        <taxon>Burkholderiales</taxon>
        <taxon>Comamonadaceae</taxon>
        <taxon>Ramlibacter</taxon>
    </lineage>
</organism>
<dbReference type="PANTHER" id="PTHR34047:SF7">
    <property type="entry name" value="RNA-DIRECTED DNA POLYMERASE"/>
    <property type="match status" value="1"/>
</dbReference>
<dbReference type="GO" id="GO:0046872">
    <property type="term" value="F:metal ion binding"/>
    <property type="evidence" value="ECO:0007669"/>
    <property type="project" value="UniProtKB-KW"/>
</dbReference>
<dbReference type="Pfam" id="PF00078">
    <property type="entry name" value="RVT_1"/>
    <property type="match status" value="1"/>
</dbReference>
<proteinExistence type="inferred from homology"/>
<evidence type="ECO:0000256" key="6">
    <source>
        <dbReference type="ARBA" id="ARBA00022918"/>
    </source>
</evidence>
<dbReference type="Proteomes" id="UP000608513">
    <property type="component" value="Unassembled WGS sequence"/>
</dbReference>
<dbReference type="GO" id="GO:0003964">
    <property type="term" value="F:RNA-directed DNA polymerase activity"/>
    <property type="evidence" value="ECO:0007669"/>
    <property type="project" value="UniProtKB-KW"/>
</dbReference>
<dbReference type="InterPro" id="IPR051083">
    <property type="entry name" value="GrpII_Intron_Splice-Mob/Def"/>
</dbReference>
<evidence type="ECO:0000256" key="7">
    <source>
        <dbReference type="ARBA" id="ARBA00023118"/>
    </source>
</evidence>
<dbReference type="RefSeq" id="WP_187075032.1">
    <property type="nucleotide sequence ID" value="NZ_JACORT010000001.1"/>
</dbReference>
<evidence type="ECO:0000256" key="5">
    <source>
        <dbReference type="ARBA" id="ARBA00022842"/>
    </source>
</evidence>
<gene>
    <name evidence="11" type="ORF">H8N03_05195</name>
</gene>
<accession>A0A923MN07</accession>
<keyword evidence="2" id="KW-0808">Transferase</keyword>
<dbReference type="EMBL" id="JACORT010000001">
    <property type="protein sequence ID" value="MBC5782330.1"/>
    <property type="molecule type" value="Genomic_DNA"/>
</dbReference>
<evidence type="ECO:0000256" key="1">
    <source>
        <dbReference type="ARBA" id="ARBA00012493"/>
    </source>
</evidence>
<evidence type="ECO:0000313" key="12">
    <source>
        <dbReference type="Proteomes" id="UP000608513"/>
    </source>
</evidence>
<comment type="caution">
    <text evidence="11">The sequence shown here is derived from an EMBL/GenBank/DDBJ whole genome shotgun (WGS) entry which is preliminary data.</text>
</comment>
<comment type="similarity">
    <text evidence="8">Belongs to the bacterial reverse transcriptase family.</text>
</comment>
<evidence type="ECO:0000256" key="4">
    <source>
        <dbReference type="ARBA" id="ARBA00022723"/>
    </source>
</evidence>
<dbReference type="PANTHER" id="PTHR34047">
    <property type="entry name" value="NUCLEAR INTRON MATURASE 1, MITOCHONDRIAL-RELATED"/>
    <property type="match status" value="1"/>
</dbReference>
<comment type="catalytic activity">
    <reaction evidence="9">
        <text>DNA(n) + a 2'-deoxyribonucleoside 5'-triphosphate = DNA(n+1) + diphosphate</text>
        <dbReference type="Rhea" id="RHEA:22508"/>
        <dbReference type="Rhea" id="RHEA-COMP:17339"/>
        <dbReference type="Rhea" id="RHEA-COMP:17340"/>
        <dbReference type="ChEBI" id="CHEBI:33019"/>
        <dbReference type="ChEBI" id="CHEBI:61560"/>
        <dbReference type="ChEBI" id="CHEBI:173112"/>
        <dbReference type="EC" id="2.7.7.49"/>
    </reaction>
</comment>
<keyword evidence="4" id="KW-0479">Metal-binding</keyword>
<keyword evidence="6 11" id="KW-0695">RNA-directed DNA polymerase</keyword>
<name>A0A923MN07_9BURK</name>
<keyword evidence="5" id="KW-0460">Magnesium</keyword>
<dbReference type="InterPro" id="IPR000123">
    <property type="entry name" value="Reverse_transcriptase_msDNA"/>
</dbReference>
<dbReference type="InterPro" id="IPR043502">
    <property type="entry name" value="DNA/RNA_pol_sf"/>
</dbReference>
<keyword evidence="7" id="KW-0051">Antiviral defense</keyword>
<evidence type="ECO:0000256" key="9">
    <source>
        <dbReference type="ARBA" id="ARBA00048173"/>
    </source>
</evidence>
<dbReference type="CDD" id="cd03487">
    <property type="entry name" value="RT_Bac_retron_II"/>
    <property type="match status" value="1"/>
</dbReference>
<dbReference type="SUPFAM" id="SSF56672">
    <property type="entry name" value="DNA/RNA polymerases"/>
    <property type="match status" value="1"/>
</dbReference>
<evidence type="ECO:0000313" key="11">
    <source>
        <dbReference type="EMBL" id="MBC5782330.1"/>
    </source>
</evidence>
<keyword evidence="3" id="KW-0548">Nucleotidyltransferase</keyword>
<dbReference type="EC" id="2.7.7.49" evidence="1"/>
<protein>
    <recommendedName>
        <fullName evidence="1">RNA-directed DNA polymerase</fullName>
        <ecNumber evidence="1">2.7.7.49</ecNumber>
    </recommendedName>
</protein>
<keyword evidence="12" id="KW-1185">Reference proteome</keyword>
<dbReference type="GO" id="GO:0051607">
    <property type="term" value="P:defense response to virus"/>
    <property type="evidence" value="ECO:0007669"/>
    <property type="project" value="UniProtKB-KW"/>
</dbReference>
<dbReference type="GO" id="GO:0003723">
    <property type="term" value="F:RNA binding"/>
    <property type="evidence" value="ECO:0007669"/>
    <property type="project" value="InterPro"/>
</dbReference>
<sequence length="449" mass="49846">MTRSSSYRNWIATALAHAFLADAAQAGGRSAEALHARAVQCMGEDAPWLRALAASIATEFSRRRDAHTVPTLSAWLCELPQLDDAFDPEREHPRVRRLLLRPARMVRAPCALEGLRLPRWDTPADLAAWLGVPLERLEWLVGRAQDFRETQAGRTRSAHYHPLLKAKRSGGLRLIEIPKPALKQVQQKLLSGLLDAIPTHESVHGFVRGRSAISHAREHAGRAVVIAFDLRDFFNSIGVARVRALWRTLGYAEGVAEALARLTTTRTPLAVRERLVEAGGIDFMAAKRLASRHLPQGAPTSPALANLCAFGLDLRLDGLAWRFGAHYSRYADDIVFSGPRELAARSRNLQAWVEAIVRAEGFTLHPGKTRRMRAHHRQQVTGVVVNERPNVARDAYDRLRARLHSCAASGCDAETWMQLQGQVGWACQLVAASRAEKLQRMLAAVPVRR</sequence>
<evidence type="ECO:0000256" key="8">
    <source>
        <dbReference type="ARBA" id="ARBA00034120"/>
    </source>
</evidence>
<evidence type="ECO:0000256" key="2">
    <source>
        <dbReference type="ARBA" id="ARBA00022679"/>
    </source>
</evidence>
<dbReference type="PROSITE" id="PS50878">
    <property type="entry name" value="RT_POL"/>
    <property type="match status" value="1"/>
</dbReference>
<evidence type="ECO:0000256" key="3">
    <source>
        <dbReference type="ARBA" id="ARBA00022695"/>
    </source>
</evidence>
<feature type="domain" description="Reverse transcriptase" evidence="10">
    <location>
        <begin position="146"/>
        <end position="385"/>
    </location>
</feature>